<dbReference type="GO" id="GO:0009103">
    <property type="term" value="P:lipopolysaccharide biosynthetic process"/>
    <property type="evidence" value="ECO:0007669"/>
    <property type="project" value="TreeGrafter"/>
</dbReference>
<dbReference type="GO" id="GO:0044038">
    <property type="term" value="P:cell wall macromolecule biosynthetic process"/>
    <property type="evidence" value="ECO:0007669"/>
    <property type="project" value="TreeGrafter"/>
</dbReference>
<keyword evidence="7" id="KW-0460">Magnesium</keyword>
<dbReference type="GO" id="GO:0071555">
    <property type="term" value="P:cell wall organization"/>
    <property type="evidence" value="ECO:0007669"/>
    <property type="project" value="TreeGrafter"/>
</dbReference>
<comment type="cofactor">
    <cofactor evidence="7">
        <name>Mg(2+)</name>
        <dbReference type="ChEBI" id="CHEBI:18420"/>
    </cofactor>
</comment>
<feature type="transmembrane region" description="Helical" evidence="8">
    <location>
        <begin position="111"/>
        <end position="128"/>
    </location>
</feature>
<dbReference type="PANTHER" id="PTHR22926:SF3">
    <property type="entry name" value="UNDECAPRENYL-PHOSPHATE ALPHA-N-ACETYLGLUCOSAMINYL 1-PHOSPHATE TRANSFERASE"/>
    <property type="match status" value="1"/>
</dbReference>
<feature type="transmembrane region" description="Helical" evidence="8">
    <location>
        <begin position="169"/>
        <end position="189"/>
    </location>
</feature>
<proteinExistence type="predicted"/>
<name>A0A918Q463_9CAUL</name>
<comment type="caution">
    <text evidence="9">The sequence shown here is derived from an EMBL/GenBank/DDBJ whole genome shotgun (WGS) entry which is preliminary data.</text>
</comment>
<keyword evidence="5 8" id="KW-1133">Transmembrane helix</keyword>
<keyword evidence="10" id="KW-1185">Reference proteome</keyword>
<feature type="transmembrane region" description="Helical" evidence="8">
    <location>
        <begin position="332"/>
        <end position="353"/>
    </location>
</feature>
<dbReference type="Proteomes" id="UP000662572">
    <property type="component" value="Unassembled WGS sequence"/>
</dbReference>
<dbReference type="InterPro" id="IPR000715">
    <property type="entry name" value="Glycosyl_transferase_4"/>
</dbReference>
<evidence type="ECO:0000256" key="2">
    <source>
        <dbReference type="ARBA" id="ARBA00022475"/>
    </source>
</evidence>
<keyword evidence="2" id="KW-1003">Cell membrane</keyword>
<evidence type="ECO:0000256" key="1">
    <source>
        <dbReference type="ARBA" id="ARBA00004651"/>
    </source>
</evidence>
<evidence type="ECO:0000256" key="3">
    <source>
        <dbReference type="ARBA" id="ARBA00022679"/>
    </source>
</evidence>
<dbReference type="GO" id="GO:0046872">
    <property type="term" value="F:metal ion binding"/>
    <property type="evidence" value="ECO:0007669"/>
    <property type="project" value="UniProtKB-KW"/>
</dbReference>
<evidence type="ECO:0000256" key="5">
    <source>
        <dbReference type="ARBA" id="ARBA00022989"/>
    </source>
</evidence>
<keyword evidence="7" id="KW-0479">Metal-binding</keyword>
<comment type="subcellular location">
    <subcellularLocation>
        <location evidence="1">Cell membrane</location>
        <topology evidence="1">Multi-pass membrane protein</topology>
    </subcellularLocation>
</comment>
<sequence length="366" mass="38942">MIKFWIIPPLILIAAFVISALASAAFTQLVIRGGPVDRPRARGSHSTPTATSGGMAIMAATALGIAIFSLLFHTQLPRDGGHGFALLIYAALLGLSGALDDMLALNARFKLLFQVALALGFASAYPIINIDFGFGAAISLWPWLGVLGTAFWLVLGLNTINFMDGSNGLAIGSQSIALGLMVIMIIVLGPLSERTYYAAGLLLICVCALGAHLGFLPFNLPMGKVFQGDAGSLFGGALITGGVLLMIHAGVTSLWLGGYVLAPLLVDVLLTLALRAKSGAKLFEAHKDHLYQQWLIHKDPSHLNMALRVWGLSAFSGAVGLTMRYIHIETGLNLRFVALVALFWLFAVGWLWLRYKISADSAAKTA</sequence>
<reference evidence="9" key="1">
    <citation type="journal article" date="2014" name="Int. J. Syst. Evol. Microbiol.">
        <title>Complete genome sequence of Corynebacterium casei LMG S-19264T (=DSM 44701T), isolated from a smear-ripened cheese.</title>
        <authorList>
            <consortium name="US DOE Joint Genome Institute (JGI-PGF)"/>
            <person name="Walter F."/>
            <person name="Albersmeier A."/>
            <person name="Kalinowski J."/>
            <person name="Ruckert C."/>
        </authorList>
    </citation>
    <scope>NUCLEOTIDE SEQUENCE</scope>
    <source>
        <strain evidence="9">KCTC 32296</strain>
    </source>
</reference>
<reference evidence="9" key="2">
    <citation type="submission" date="2020-09" db="EMBL/GenBank/DDBJ databases">
        <authorList>
            <person name="Sun Q."/>
            <person name="Kim S."/>
        </authorList>
    </citation>
    <scope>NUCLEOTIDE SEQUENCE</scope>
    <source>
        <strain evidence="9">KCTC 32296</strain>
    </source>
</reference>
<keyword evidence="6 8" id="KW-0472">Membrane</keyword>
<feature type="binding site" evidence="7">
    <location>
        <position position="161"/>
    </location>
    <ligand>
        <name>Mg(2+)</name>
        <dbReference type="ChEBI" id="CHEBI:18420"/>
    </ligand>
</feature>
<feature type="transmembrane region" description="Helical" evidence="8">
    <location>
        <begin position="80"/>
        <end position="99"/>
    </location>
</feature>
<organism evidence="9 10">
    <name type="scientific">Asticcacaulis endophyticus</name>
    <dbReference type="NCBI Taxonomy" id="1395890"/>
    <lineage>
        <taxon>Bacteria</taxon>
        <taxon>Pseudomonadati</taxon>
        <taxon>Pseudomonadota</taxon>
        <taxon>Alphaproteobacteria</taxon>
        <taxon>Caulobacterales</taxon>
        <taxon>Caulobacteraceae</taxon>
        <taxon>Asticcacaulis</taxon>
    </lineage>
</organism>
<evidence type="ECO:0000256" key="4">
    <source>
        <dbReference type="ARBA" id="ARBA00022692"/>
    </source>
</evidence>
<dbReference type="Pfam" id="PF00953">
    <property type="entry name" value="Glycos_transf_4"/>
    <property type="match status" value="1"/>
</dbReference>
<dbReference type="GO" id="GO:0005886">
    <property type="term" value="C:plasma membrane"/>
    <property type="evidence" value="ECO:0007669"/>
    <property type="project" value="UniProtKB-SubCell"/>
</dbReference>
<feature type="binding site" evidence="7">
    <location>
        <position position="229"/>
    </location>
    <ligand>
        <name>Mg(2+)</name>
        <dbReference type="ChEBI" id="CHEBI:18420"/>
    </ligand>
</feature>
<evidence type="ECO:0000256" key="8">
    <source>
        <dbReference type="SAM" id="Phobius"/>
    </source>
</evidence>
<feature type="transmembrane region" description="Helical" evidence="8">
    <location>
        <begin position="230"/>
        <end position="248"/>
    </location>
</feature>
<accession>A0A918Q463</accession>
<evidence type="ECO:0000256" key="6">
    <source>
        <dbReference type="ARBA" id="ARBA00023136"/>
    </source>
</evidence>
<feature type="transmembrane region" description="Helical" evidence="8">
    <location>
        <begin position="254"/>
        <end position="274"/>
    </location>
</feature>
<keyword evidence="4 8" id="KW-0812">Transmembrane</keyword>
<feature type="transmembrane region" description="Helical" evidence="8">
    <location>
        <begin position="52"/>
        <end position="74"/>
    </location>
</feature>
<evidence type="ECO:0000313" key="10">
    <source>
        <dbReference type="Proteomes" id="UP000662572"/>
    </source>
</evidence>
<dbReference type="GO" id="GO:0016780">
    <property type="term" value="F:phosphotransferase activity, for other substituted phosphate groups"/>
    <property type="evidence" value="ECO:0007669"/>
    <property type="project" value="InterPro"/>
</dbReference>
<feature type="transmembrane region" description="Helical" evidence="8">
    <location>
        <begin position="134"/>
        <end position="157"/>
    </location>
</feature>
<gene>
    <name evidence="9" type="primary">rfe</name>
    <name evidence="9" type="ORF">GCM10011273_15550</name>
</gene>
<dbReference type="EMBL" id="BMZB01000001">
    <property type="protein sequence ID" value="GGZ30213.1"/>
    <property type="molecule type" value="Genomic_DNA"/>
</dbReference>
<dbReference type="AlphaFoldDB" id="A0A918Q463"/>
<protein>
    <submittedName>
        <fullName evidence="9">Undecaprenyl-phosphate alpha-N-acetylglucosaminyl 1-phosphate transferase</fullName>
    </submittedName>
</protein>
<feature type="transmembrane region" description="Helical" evidence="8">
    <location>
        <begin position="6"/>
        <end position="31"/>
    </location>
</feature>
<evidence type="ECO:0000256" key="7">
    <source>
        <dbReference type="PIRSR" id="PIRSR600715-1"/>
    </source>
</evidence>
<evidence type="ECO:0000313" key="9">
    <source>
        <dbReference type="EMBL" id="GGZ30213.1"/>
    </source>
</evidence>
<feature type="transmembrane region" description="Helical" evidence="8">
    <location>
        <begin position="195"/>
        <end position="218"/>
    </location>
</feature>
<dbReference type="PANTHER" id="PTHR22926">
    <property type="entry name" value="PHOSPHO-N-ACETYLMURAMOYL-PENTAPEPTIDE-TRANSFERASE"/>
    <property type="match status" value="1"/>
</dbReference>
<keyword evidence="3 9" id="KW-0808">Transferase</keyword>